<proteinExistence type="predicted"/>
<sequence length="117" mass="13171">MGAVDFMIRVAVCSILQSIEEDLASKWMPKLRTASSRLLWFSLPSNKIHHPHHLSIVLRYIASGKCSFTGATLSTLYELLGEKIREAHKSRKSNKGRVAEQDLDLISDRPTGSHDRL</sequence>
<accession>D8SW89</accession>
<reference evidence="2 3" key="1">
    <citation type="journal article" date="2011" name="Science">
        <title>The Selaginella genome identifies genetic changes associated with the evolution of vascular plants.</title>
        <authorList>
            <person name="Banks J.A."/>
            <person name="Nishiyama T."/>
            <person name="Hasebe M."/>
            <person name="Bowman J.L."/>
            <person name="Gribskov M."/>
            <person name="dePamphilis C."/>
            <person name="Albert V.A."/>
            <person name="Aono N."/>
            <person name="Aoyama T."/>
            <person name="Ambrose B.A."/>
            <person name="Ashton N.W."/>
            <person name="Axtell M.J."/>
            <person name="Barker E."/>
            <person name="Barker M.S."/>
            <person name="Bennetzen J.L."/>
            <person name="Bonawitz N.D."/>
            <person name="Chapple C."/>
            <person name="Cheng C."/>
            <person name="Correa L.G."/>
            <person name="Dacre M."/>
            <person name="DeBarry J."/>
            <person name="Dreyer I."/>
            <person name="Elias M."/>
            <person name="Engstrom E.M."/>
            <person name="Estelle M."/>
            <person name="Feng L."/>
            <person name="Finet C."/>
            <person name="Floyd S.K."/>
            <person name="Frommer W.B."/>
            <person name="Fujita T."/>
            <person name="Gramzow L."/>
            <person name="Gutensohn M."/>
            <person name="Harholt J."/>
            <person name="Hattori M."/>
            <person name="Heyl A."/>
            <person name="Hirai T."/>
            <person name="Hiwatashi Y."/>
            <person name="Ishikawa M."/>
            <person name="Iwata M."/>
            <person name="Karol K.G."/>
            <person name="Koehler B."/>
            <person name="Kolukisaoglu U."/>
            <person name="Kubo M."/>
            <person name="Kurata T."/>
            <person name="Lalonde S."/>
            <person name="Li K."/>
            <person name="Li Y."/>
            <person name="Litt A."/>
            <person name="Lyons E."/>
            <person name="Manning G."/>
            <person name="Maruyama T."/>
            <person name="Michael T.P."/>
            <person name="Mikami K."/>
            <person name="Miyazaki S."/>
            <person name="Morinaga S."/>
            <person name="Murata T."/>
            <person name="Mueller-Roeber B."/>
            <person name="Nelson D.R."/>
            <person name="Obara M."/>
            <person name="Oguri Y."/>
            <person name="Olmstead R.G."/>
            <person name="Onodera N."/>
            <person name="Petersen B.L."/>
            <person name="Pils B."/>
            <person name="Prigge M."/>
            <person name="Rensing S.A."/>
            <person name="Riano-Pachon D.M."/>
            <person name="Roberts A.W."/>
            <person name="Sato Y."/>
            <person name="Scheller H.V."/>
            <person name="Schulz B."/>
            <person name="Schulz C."/>
            <person name="Shakirov E.V."/>
            <person name="Shibagaki N."/>
            <person name="Shinohara N."/>
            <person name="Shippen D.E."/>
            <person name="Soerensen I."/>
            <person name="Sotooka R."/>
            <person name="Sugimoto N."/>
            <person name="Sugita M."/>
            <person name="Sumikawa N."/>
            <person name="Tanurdzic M."/>
            <person name="Theissen G."/>
            <person name="Ulvskov P."/>
            <person name="Wakazuki S."/>
            <person name="Weng J.K."/>
            <person name="Willats W.W."/>
            <person name="Wipf D."/>
            <person name="Wolf P.G."/>
            <person name="Yang L."/>
            <person name="Zimmer A.D."/>
            <person name="Zhu Q."/>
            <person name="Mitros T."/>
            <person name="Hellsten U."/>
            <person name="Loque D."/>
            <person name="Otillar R."/>
            <person name="Salamov A."/>
            <person name="Schmutz J."/>
            <person name="Shapiro H."/>
            <person name="Lindquist E."/>
            <person name="Lucas S."/>
            <person name="Rokhsar D."/>
            <person name="Grigoriev I.V."/>
        </authorList>
    </citation>
    <scope>NUCLEOTIDE SEQUENCE [LARGE SCALE GENOMIC DNA]</scope>
</reference>
<protein>
    <submittedName>
        <fullName evidence="2">Uncharacterized protein</fullName>
    </submittedName>
</protein>
<organism evidence="3">
    <name type="scientific">Selaginella moellendorffii</name>
    <name type="common">Spikemoss</name>
    <dbReference type="NCBI Taxonomy" id="88036"/>
    <lineage>
        <taxon>Eukaryota</taxon>
        <taxon>Viridiplantae</taxon>
        <taxon>Streptophyta</taxon>
        <taxon>Embryophyta</taxon>
        <taxon>Tracheophyta</taxon>
        <taxon>Lycopodiopsida</taxon>
        <taxon>Selaginellales</taxon>
        <taxon>Selaginellaceae</taxon>
        <taxon>Selaginella</taxon>
    </lineage>
</organism>
<feature type="region of interest" description="Disordered" evidence="1">
    <location>
        <begin position="87"/>
        <end position="117"/>
    </location>
</feature>
<dbReference type="AlphaFoldDB" id="D8SW89"/>
<evidence type="ECO:0000256" key="1">
    <source>
        <dbReference type="SAM" id="MobiDB-lite"/>
    </source>
</evidence>
<dbReference type="EMBL" id="GL377647">
    <property type="protein sequence ID" value="EFJ11387.1"/>
    <property type="molecule type" value="Genomic_DNA"/>
</dbReference>
<dbReference type="Proteomes" id="UP000001514">
    <property type="component" value="Unassembled WGS sequence"/>
</dbReference>
<evidence type="ECO:0000313" key="3">
    <source>
        <dbReference type="Proteomes" id="UP000001514"/>
    </source>
</evidence>
<evidence type="ECO:0000313" key="2">
    <source>
        <dbReference type="EMBL" id="EFJ11387.1"/>
    </source>
</evidence>
<dbReference type="KEGG" id="smo:SELMODRAFT_426396"/>
<dbReference type="HOGENOM" id="CLU_2089000_0_0_1"/>
<dbReference type="Gramene" id="EFJ11387">
    <property type="protein sequence ID" value="EFJ11387"/>
    <property type="gene ID" value="SELMODRAFT_426396"/>
</dbReference>
<keyword evidence="3" id="KW-1185">Reference proteome</keyword>
<gene>
    <name evidence="2" type="ORF">SELMODRAFT_426396</name>
</gene>
<dbReference type="InParanoid" id="D8SW89"/>
<name>D8SW89_SELML</name>